<evidence type="ECO:0000259" key="10">
    <source>
        <dbReference type="PROSITE" id="PS50158"/>
    </source>
</evidence>
<name>A0AAD4JB93_PERFH</name>
<dbReference type="Proteomes" id="UP001190926">
    <property type="component" value="Unassembled WGS sequence"/>
</dbReference>
<dbReference type="Gene3D" id="4.10.60.10">
    <property type="entry name" value="Zinc finger, CCHC-type"/>
    <property type="match status" value="1"/>
</dbReference>
<dbReference type="InterPro" id="IPR038887">
    <property type="entry name" value="Nus1/NgBR"/>
</dbReference>
<dbReference type="GO" id="GO:0045547">
    <property type="term" value="F:ditrans,polycis-polyprenyl diphosphate synthase [(2E,6E)-farnesyl diphosphate specific] activity"/>
    <property type="evidence" value="ECO:0007669"/>
    <property type="project" value="UniProtKB-EC"/>
</dbReference>
<keyword evidence="12" id="KW-1185">Reference proteome</keyword>
<evidence type="ECO:0000256" key="4">
    <source>
        <dbReference type="ARBA" id="ARBA00012596"/>
    </source>
</evidence>
<keyword evidence="5" id="KW-0808">Transferase</keyword>
<dbReference type="GO" id="GO:0005789">
    <property type="term" value="C:endoplasmic reticulum membrane"/>
    <property type="evidence" value="ECO:0007669"/>
    <property type="project" value="TreeGrafter"/>
</dbReference>
<comment type="caution">
    <text evidence="11">The sequence shown here is derived from an EMBL/GenBank/DDBJ whole genome shotgun (WGS) entry which is preliminary data.</text>
</comment>
<comment type="similarity">
    <text evidence="3">Belongs to the UPP synthase family.</text>
</comment>
<feature type="compositionally biased region" description="Basic and acidic residues" evidence="9">
    <location>
        <begin position="759"/>
        <end position="768"/>
    </location>
</feature>
<dbReference type="PROSITE" id="PS50158">
    <property type="entry name" value="ZF_CCHC"/>
    <property type="match status" value="1"/>
</dbReference>
<evidence type="ECO:0000256" key="9">
    <source>
        <dbReference type="SAM" id="MobiDB-lite"/>
    </source>
</evidence>
<feature type="region of interest" description="Disordered" evidence="9">
    <location>
        <begin position="808"/>
        <end position="834"/>
    </location>
</feature>
<keyword evidence="8" id="KW-0863">Zinc-finger</keyword>
<comment type="pathway">
    <text evidence="2">Protein modification; protein glycosylation.</text>
</comment>
<dbReference type="GO" id="GO:1904423">
    <property type="term" value="C:dehydrodolichyl diphosphate synthase complex"/>
    <property type="evidence" value="ECO:0007669"/>
    <property type="project" value="InterPro"/>
</dbReference>
<accession>A0AAD4JB93</accession>
<evidence type="ECO:0000256" key="2">
    <source>
        <dbReference type="ARBA" id="ARBA00004922"/>
    </source>
</evidence>
<evidence type="ECO:0000256" key="3">
    <source>
        <dbReference type="ARBA" id="ARBA00005432"/>
    </source>
</evidence>
<organism evidence="11 12">
    <name type="scientific">Perilla frutescens var. hirtella</name>
    <name type="common">Perilla citriodora</name>
    <name type="synonym">Perilla setoyensis</name>
    <dbReference type="NCBI Taxonomy" id="608512"/>
    <lineage>
        <taxon>Eukaryota</taxon>
        <taxon>Viridiplantae</taxon>
        <taxon>Streptophyta</taxon>
        <taxon>Embryophyta</taxon>
        <taxon>Tracheophyta</taxon>
        <taxon>Spermatophyta</taxon>
        <taxon>Magnoliopsida</taxon>
        <taxon>eudicotyledons</taxon>
        <taxon>Gunneridae</taxon>
        <taxon>Pentapetalae</taxon>
        <taxon>asterids</taxon>
        <taxon>lamiids</taxon>
        <taxon>Lamiales</taxon>
        <taxon>Lamiaceae</taxon>
        <taxon>Nepetoideae</taxon>
        <taxon>Elsholtzieae</taxon>
        <taxon>Perilla</taxon>
    </lineage>
</organism>
<evidence type="ECO:0000256" key="1">
    <source>
        <dbReference type="ARBA" id="ARBA00001946"/>
    </source>
</evidence>
<keyword evidence="8" id="KW-0479">Metal-binding</keyword>
<dbReference type="InterPro" id="IPR054722">
    <property type="entry name" value="PolX-like_BBD"/>
</dbReference>
<dbReference type="SUPFAM" id="SSF57756">
    <property type="entry name" value="Retrovirus zinc finger-like domains"/>
    <property type="match status" value="1"/>
</dbReference>
<dbReference type="EMBL" id="SDAM02000096">
    <property type="protein sequence ID" value="KAH6830626.1"/>
    <property type="molecule type" value="Genomic_DNA"/>
</dbReference>
<evidence type="ECO:0000256" key="8">
    <source>
        <dbReference type="PROSITE-ProRule" id="PRU00047"/>
    </source>
</evidence>
<feature type="domain" description="CCHC-type" evidence="10">
    <location>
        <begin position="387"/>
        <end position="401"/>
    </location>
</feature>
<dbReference type="PANTHER" id="PTHR21528:SF0">
    <property type="entry name" value="DEHYDRODOLICHYL DIPHOSPHATE SYNTHASE COMPLEX SUBUNIT NUS1"/>
    <property type="match status" value="1"/>
</dbReference>
<evidence type="ECO:0000313" key="11">
    <source>
        <dbReference type="EMBL" id="KAH6830626.1"/>
    </source>
</evidence>
<evidence type="ECO:0000256" key="6">
    <source>
        <dbReference type="ARBA" id="ARBA00022842"/>
    </source>
</evidence>
<comment type="catalytic activity">
    <reaction evidence="7">
        <text>n isopentenyl diphosphate + (2E,6E)-farnesyl diphosphate = a di-trans,poly-cis-polyprenyl diphosphate + n diphosphate</text>
        <dbReference type="Rhea" id="RHEA:53008"/>
        <dbReference type="Rhea" id="RHEA-COMP:19494"/>
        <dbReference type="ChEBI" id="CHEBI:33019"/>
        <dbReference type="ChEBI" id="CHEBI:128769"/>
        <dbReference type="ChEBI" id="CHEBI:136960"/>
        <dbReference type="ChEBI" id="CHEBI:175763"/>
        <dbReference type="EC" id="2.5.1.87"/>
    </reaction>
</comment>
<feature type="compositionally biased region" description="Acidic residues" evidence="9">
    <location>
        <begin position="749"/>
        <end position="758"/>
    </location>
</feature>
<dbReference type="GO" id="GO:0003676">
    <property type="term" value="F:nucleic acid binding"/>
    <property type="evidence" value="ECO:0007669"/>
    <property type="project" value="InterPro"/>
</dbReference>
<evidence type="ECO:0000313" key="12">
    <source>
        <dbReference type="Proteomes" id="UP001190926"/>
    </source>
</evidence>
<dbReference type="Pfam" id="PF22936">
    <property type="entry name" value="Pol_BBD"/>
    <property type="match status" value="1"/>
</dbReference>
<reference evidence="11 12" key="1">
    <citation type="journal article" date="2021" name="Nat. Commun.">
        <title>Incipient diploidization of the medicinal plant Perilla within 10,000 years.</title>
        <authorList>
            <person name="Zhang Y."/>
            <person name="Shen Q."/>
            <person name="Leng L."/>
            <person name="Zhang D."/>
            <person name="Chen S."/>
            <person name="Shi Y."/>
            <person name="Ning Z."/>
            <person name="Chen S."/>
        </authorList>
    </citation>
    <scope>NUCLEOTIDE SEQUENCE [LARGE SCALE GENOMIC DNA]</scope>
    <source>
        <strain evidence="12">cv. PC099</strain>
    </source>
</reference>
<proteinExistence type="inferred from homology"/>
<gene>
    <name evidence="11" type="ORF">C2S53_010182</name>
</gene>
<dbReference type="InterPro" id="IPR001878">
    <property type="entry name" value="Znf_CCHC"/>
</dbReference>
<feature type="region of interest" description="Disordered" evidence="9">
    <location>
        <begin position="731"/>
        <end position="770"/>
    </location>
</feature>
<dbReference type="InterPro" id="IPR036875">
    <property type="entry name" value="Znf_CCHC_sf"/>
</dbReference>
<sequence>MNLVFKLSQLVLDLVNEIDNFLISSGLLKRYKAVVISKVRCLAVVVDSEKTLQSRKVLHLLRWLASIGLRNVCLYDAEGLVAGLLKGSKEALILLFKSEKLYETTTSGQPLGDQKYMNLEVISFSDGKHAVGKAANFLFKSHYLTTKTEEKLNLTESDMADALGEIDVHCFKIVCNCTTAYQAWNILQIHCEGSISVRQTKLRLLTSKFETLRMLEDETISMYTERLCEVSNESTALGCPISNENMVSKLLRTFPERFNMKISAIEEAHNVSNMSLSEAMSILLTFEMNLENQKSNNPSKEIILQYVTSSSDVQLDVENIQEINEDESLSVALLTKKFNSLVWSMKKGSPNFKPRRLFDSLSSISSGSSKSLKTSDDPVKDIDSVQCRRCSGFGHYANKCPTVHRKQRRNYSAAVLSDESEDEESGKQTVLFVKVNDDFDEMIEALTDMDEVDFDYNISLDNGASDVPSNVMDDVPQEIDNIASNTTNWYEMTLLDEFRNIAKVSQVEEDPSNISHQEALRQLHKVVDEVSDIELNKLRKEVDEASKTFQQLNKGTSTLNEVLTLGITSRAGPGYTCRSSMSISNHNPIKFVKGESSKDVPVNVDSNIKKDVNDKSKEKKYIYHYCQEPGHIKPYYFKYHDDIATGKVAMENSSKSFKKKKSSKKAKISCNVVYTSLKANITGTWYFDSGCSCHMTDNPKFLHNYSTSSKCKVSYGGGAQAINLNDVEVNVSQKEEGPGKSPASTYTSDSEDDQLVTEEGERRRDPPSRIKKNYLESQIIGDQSEGVQTRKKNSIDYKEMVKLRKGPNSCGCASPAAARKGPQRSRPRRRVGVHRRARHLVIPAGAHPCADARGAPSSLRISFSLLSSVHFHSIFTPISQLEK</sequence>
<feature type="compositionally biased region" description="Basic residues" evidence="9">
    <location>
        <begin position="821"/>
        <end position="834"/>
    </location>
</feature>
<dbReference type="GO" id="GO:0008270">
    <property type="term" value="F:zinc ion binding"/>
    <property type="evidence" value="ECO:0007669"/>
    <property type="project" value="UniProtKB-KW"/>
</dbReference>
<comment type="cofactor">
    <cofactor evidence="1">
        <name>Mg(2+)</name>
        <dbReference type="ChEBI" id="CHEBI:18420"/>
    </cofactor>
</comment>
<keyword evidence="8" id="KW-0862">Zinc</keyword>
<dbReference type="EC" id="2.5.1.87" evidence="4"/>
<dbReference type="PANTHER" id="PTHR21528">
    <property type="entry name" value="DEHYDRODOLICHYL DIPHOSPHATE SYNTHASE COMPLEX SUBUNIT NUS1"/>
    <property type="match status" value="1"/>
</dbReference>
<evidence type="ECO:0000256" key="7">
    <source>
        <dbReference type="ARBA" id="ARBA00047353"/>
    </source>
</evidence>
<keyword evidence="6" id="KW-0460">Magnesium</keyword>
<evidence type="ECO:0000256" key="5">
    <source>
        <dbReference type="ARBA" id="ARBA00022679"/>
    </source>
</evidence>
<dbReference type="AlphaFoldDB" id="A0AAD4JB93"/>
<dbReference type="Pfam" id="PF14223">
    <property type="entry name" value="Retrotran_gag_2"/>
    <property type="match status" value="1"/>
</dbReference>
<protein>
    <recommendedName>
        <fullName evidence="4">ditrans,polycis-polyprenyl diphosphate synthase [(2E,6E)-farnesyldiphosphate specific]</fullName>
        <ecNumber evidence="4">2.5.1.87</ecNumber>
    </recommendedName>
</protein>